<gene>
    <name evidence="1" type="ORF">EXIGLDRAFT_721105</name>
</gene>
<sequence>MLATSLAASLISQLLSLSRLERFGEDFIHFLASAVGHLKNPALWDTGMWLTHVVLAGIDLDIAVSVVPLLLLMP</sequence>
<protein>
    <submittedName>
        <fullName evidence="1">Uncharacterized protein</fullName>
    </submittedName>
</protein>
<evidence type="ECO:0000313" key="1">
    <source>
        <dbReference type="EMBL" id="KZV89677.1"/>
    </source>
</evidence>
<organism evidence="1 2">
    <name type="scientific">Exidia glandulosa HHB12029</name>
    <dbReference type="NCBI Taxonomy" id="1314781"/>
    <lineage>
        <taxon>Eukaryota</taxon>
        <taxon>Fungi</taxon>
        <taxon>Dikarya</taxon>
        <taxon>Basidiomycota</taxon>
        <taxon>Agaricomycotina</taxon>
        <taxon>Agaricomycetes</taxon>
        <taxon>Auriculariales</taxon>
        <taxon>Exidiaceae</taxon>
        <taxon>Exidia</taxon>
    </lineage>
</organism>
<dbReference type="InParanoid" id="A0A165FXI6"/>
<proteinExistence type="predicted"/>
<dbReference type="EMBL" id="KV426066">
    <property type="protein sequence ID" value="KZV89677.1"/>
    <property type="molecule type" value="Genomic_DNA"/>
</dbReference>
<evidence type="ECO:0000313" key="2">
    <source>
        <dbReference type="Proteomes" id="UP000077266"/>
    </source>
</evidence>
<accession>A0A165FXI6</accession>
<keyword evidence="2" id="KW-1185">Reference proteome</keyword>
<name>A0A165FXI6_EXIGL</name>
<reference evidence="1 2" key="1">
    <citation type="journal article" date="2016" name="Mol. Biol. Evol.">
        <title>Comparative Genomics of Early-Diverging Mushroom-Forming Fungi Provides Insights into the Origins of Lignocellulose Decay Capabilities.</title>
        <authorList>
            <person name="Nagy L.G."/>
            <person name="Riley R."/>
            <person name="Tritt A."/>
            <person name="Adam C."/>
            <person name="Daum C."/>
            <person name="Floudas D."/>
            <person name="Sun H."/>
            <person name="Yadav J.S."/>
            <person name="Pangilinan J."/>
            <person name="Larsson K.H."/>
            <person name="Matsuura K."/>
            <person name="Barry K."/>
            <person name="Labutti K."/>
            <person name="Kuo R."/>
            <person name="Ohm R.A."/>
            <person name="Bhattacharya S.S."/>
            <person name="Shirouzu T."/>
            <person name="Yoshinaga Y."/>
            <person name="Martin F.M."/>
            <person name="Grigoriev I.V."/>
            <person name="Hibbett D.S."/>
        </authorList>
    </citation>
    <scope>NUCLEOTIDE SEQUENCE [LARGE SCALE GENOMIC DNA]</scope>
    <source>
        <strain evidence="1 2">HHB12029</strain>
    </source>
</reference>
<dbReference type="AlphaFoldDB" id="A0A165FXI6"/>
<dbReference type="Proteomes" id="UP000077266">
    <property type="component" value="Unassembled WGS sequence"/>
</dbReference>